<evidence type="ECO:0000259" key="2">
    <source>
        <dbReference type="Pfam" id="PF00266"/>
    </source>
</evidence>
<evidence type="ECO:0000256" key="1">
    <source>
        <dbReference type="ARBA" id="ARBA00022898"/>
    </source>
</evidence>
<protein>
    <recommendedName>
        <fullName evidence="2">Aminotransferase class V domain-containing protein</fullName>
    </recommendedName>
</protein>
<reference evidence="3" key="2">
    <citation type="submission" date="2023-06" db="EMBL/GenBank/DDBJ databases">
        <authorList>
            <person name="Kobayashi Y."/>
            <person name="Kayamori A."/>
            <person name="Aoki K."/>
            <person name="Shiwa Y."/>
            <person name="Fujita N."/>
            <person name="Sugita T."/>
            <person name="Iwasaki W."/>
            <person name="Tanaka N."/>
            <person name="Takashima M."/>
        </authorList>
    </citation>
    <scope>NUCLEOTIDE SEQUENCE</scope>
    <source>
        <strain evidence="3">HIS016</strain>
    </source>
</reference>
<comment type="caution">
    <text evidence="3">The sequence shown here is derived from an EMBL/GenBank/DDBJ whole genome shotgun (WGS) entry which is preliminary data.</text>
</comment>
<dbReference type="InterPro" id="IPR000192">
    <property type="entry name" value="Aminotrans_V_dom"/>
</dbReference>
<dbReference type="Gene3D" id="3.90.1150.10">
    <property type="entry name" value="Aspartate Aminotransferase, domain 1"/>
    <property type="match status" value="2"/>
</dbReference>
<dbReference type="AlphaFoldDB" id="A0AAD3TT83"/>
<feature type="domain" description="Aminotransferase class V" evidence="2">
    <location>
        <begin position="227"/>
        <end position="293"/>
    </location>
</feature>
<dbReference type="InterPro" id="IPR015424">
    <property type="entry name" value="PyrdxlP-dep_Trfase"/>
</dbReference>
<keyword evidence="1" id="KW-0663">Pyridoxal phosphate</keyword>
<keyword evidence="4" id="KW-1185">Reference proteome</keyword>
<evidence type="ECO:0000313" key="3">
    <source>
        <dbReference type="EMBL" id="GMK56458.1"/>
    </source>
</evidence>
<reference evidence="3" key="1">
    <citation type="journal article" date="2023" name="BMC Genomics">
        <title>Chromosome-level genome assemblies of Cutaneotrichosporon spp. (Trichosporonales, Basidiomycota) reveal imbalanced evolution between nucleotide sequences and chromosome synteny.</title>
        <authorList>
            <person name="Kobayashi Y."/>
            <person name="Kayamori A."/>
            <person name="Aoki K."/>
            <person name="Shiwa Y."/>
            <person name="Matsutani M."/>
            <person name="Fujita N."/>
            <person name="Sugita T."/>
            <person name="Iwasaki W."/>
            <person name="Tanaka N."/>
            <person name="Takashima M."/>
        </authorList>
    </citation>
    <scope>NUCLEOTIDE SEQUENCE</scope>
    <source>
        <strain evidence="3">HIS016</strain>
    </source>
</reference>
<dbReference type="PANTHER" id="PTHR43092:SF2">
    <property type="entry name" value="HERCYNYLCYSTEINE SULFOXIDE LYASE"/>
    <property type="match status" value="1"/>
</dbReference>
<dbReference type="EMBL" id="BTCM01000003">
    <property type="protein sequence ID" value="GMK56458.1"/>
    <property type="molecule type" value="Genomic_DNA"/>
</dbReference>
<sequence>MPAPISVLAPAQEWGVENAKRNNASVHVGTSDNCAGTEEVQDDIVGAKVEGFPDFGHNMKKYWPVTNYLNLNHASLGSTPTCVIEAKMNMLWQMNTRLDPWDRRHVEPRQTAVHEQVAPLLGTVREHVVIMMNTRHAINTIVYNIKFEPGDIIVMYTTTFTPIQETIKCVCDRDEGVRIEVIDVTFPCAHSELVEATDAVLHKYNKPTGATRGGDRPPVPQGVGVGTERVRLVLMDGISCVPGVISPWEDITRLRHKYGALSLVDGAHLIGQQIVDVKKADPDFLVSNMHKWLYTHLSNAVAYVAPRNHSLIHTSFPTGFTYESDKYPRPVQLLPTVDVSSYLTIPVALKFRRDIGGEERIIAGGKRLVKRWSTSILENEHGELTACMINAELPIAVPTDAGEQRQMELFMEDMLMEADIFTPMSVHNRKWYTRVSGQVWVELSDFDVLGDAYDEVAEAVRRGEHLHERPPLSIIND</sequence>
<dbReference type="InterPro" id="IPR015422">
    <property type="entry name" value="PyrdxlP-dep_Trfase_small"/>
</dbReference>
<dbReference type="Pfam" id="PF00266">
    <property type="entry name" value="Aminotran_5"/>
    <property type="match status" value="1"/>
</dbReference>
<dbReference type="PANTHER" id="PTHR43092">
    <property type="entry name" value="L-CYSTEINE DESULFHYDRASE"/>
    <property type="match status" value="1"/>
</dbReference>
<dbReference type="InterPro" id="IPR015421">
    <property type="entry name" value="PyrdxlP-dep_Trfase_major"/>
</dbReference>
<organism evidence="3 4">
    <name type="scientific">Cutaneotrichosporon spelunceum</name>
    <dbReference type="NCBI Taxonomy" id="1672016"/>
    <lineage>
        <taxon>Eukaryota</taxon>
        <taxon>Fungi</taxon>
        <taxon>Dikarya</taxon>
        <taxon>Basidiomycota</taxon>
        <taxon>Agaricomycotina</taxon>
        <taxon>Tremellomycetes</taxon>
        <taxon>Trichosporonales</taxon>
        <taxon>Trichosporonaceae</taxon>
        <taxon>Cutaneotrichosporon</taxon>
    </lineage>
</organism>
<dbReference type="Gene3D" id="3.40.640.10">
    <property type="entry name" value="Type I PLP-dependent aspartate aminotransferase-like (Major domain)"/>
    <property type="match status" value="2"/>
</dbReference>
<proteinExistence type="predicted"/>
<dbReference type="Proteomes" id="UP001222932">
    <property type="component" value="Unassembled WGS sequence"/>
</dbReference>
<gene>
    <name evidence="3" type="ORF">CspeluHIS016_0302980</name>
</gene>
<accession>A0AAD3TT83</accession>
<dbReference type="SUPFAM" id="SSF53383">
    <property type="entry name" value="PLP-dependent transferases"/>
    <property type="match status" value="1"/>
</dbReference>
<name>A0AAD3TT83_9TREE</name>
<evidence type="ECO:0000313" key="4">
    <source>
        <dbReference type="Proteomes" id="UP001222932"/>
    </source>
</evidence>